<evidence type="ECO:0000259" key="5">
    <source>
        <dbReference type="Pfam" id="PF25597"/>
    </source>
</evidence>
<dbReference type="InterPro" id="IPR057670">
    <property type="entry name" value="SH3_retrovirus"/>
</dbReference>
<evidence type="ECO:0000313" key="7">
    <source>
        <dbReference type="Proteomes" id="UP001151760"/>
    </source>
</evidence>
<dbReference type="Proteomes" id="UP001151760">
    <property type="component" value="Unassembled WGS sequence"/>
</dbReference>
<name>A0ABQ5IIX2_9ASTR</name>
<keyword evidence="1" id="KW-0479">Metal-binding</keyword>
<sequence length="1033" mass="119836">MLTSSAHQQSLVDARSKTHPPMLERGSYIPWASRFKHYLNRKRETQKSLNHSIDVGPYKFKMIQPDTNRDLRPETEDDLTGDALKQYETDIEAMNLILISIPNEIYNSVDSLDYDDEYHGETFQNDLEESFTTVMMLLARAITQHYSTPQTTNFAHLQTKEVKQLCKLTESISKAKMLEMMVEFQDTHLMVKKNLEKGHYACNCLKLRVWDSKYFIEQMLLAKKDEAGVILSNKKNDFLLANSAQMEELEQLNKDRIRALAKEIDDLQLNVSEQRKHVLELQNAQTVLKRKRESKGVQECMHTRIKILEYDVQRCQKQSLDFELQLQHEKEKQKYESSLKNMCETSWISKMEKLKNENVSLEFQVQSLIKERENIKLEYQKLFDSIKKTRTQSQKEINELINELIENVNQKKYAYRDVRVKYQDLLMTIFELKVKLKNVEKGKSVNTKFDKPSVSDKLICVTSINKKVIQKKKETKSVLTSMRLKDATSVRRPLSRGSLSKNSVLLNTKNHSEYVEVHVRTIKKTNVAAKKNVVQNKKIVTNVDVKNALKAKDCSAILQWLFGSFFSIKDMLCPKSGRRFNSHFNKIIVMALKAFAPELWYFNDLTKQDLVDGLPKFKYGKDHLCYACERRKSMKATHPPKLVPSTHSKLELIHIDLCGPMMVESINGKKYNKTMYELLQGRRPNVEYFHVYGSLCYPTNDREDLGKIKPKADIGIFISHSESSREFQIYNRTKKIIETIHVKFDELAAMASEHNCLEPRNNLFQDNDSSSKDTSIPLKEDLDNLFGPMFEEYFEKRPSEVSINFAAQITLNNQDTHSSSSIIVEDNEAPPLVSSSEEQISPILDDEADELIQEEYSKELDGNTLLSPYDTLIYKSHLVAKGYKQEDGINFEESFALVARLEAVRMFVAYVAHKNFTIFQMDVKTAFLNEPLKEEVHVIQPGGFFDPDFPNHAYRLKKDLYGLKQASRACSALATKHIGIRYHVIKEHVERGTMELYFFRTEYQLADLFTKALPNKCFEYLVHRIGKQCMTPT</sequence>
<feature type="domain" description="Reverse transcriptase Ty1/copia-type" evidence="4">
    <location>
        <begin position="874"/>
        <end position="972"/>
    </location>
</feature>
<gene>
    <name evidence="6" type="ORF">Tco_1094795</name>
</gene>
<dbReference type="InterPro" id="IPR013103">
    <property type="entry name" value="RVT_2"/>
</dbReference>
<reference evidence="6" key="1">
    <citation type="journal article" date="2022" name="Int. J. Mol. Sci.">
        <title>Draft Genome of Tanacetum Coccineum: Genomic Comparison of Closely Related Tanacetum-Family Plants.</title>
        <authorList>
            <person name="Yamashiro T."/>
            <person name="Shiraishi A."/>
            <person name="Nakayama K."/>
            <person name="Satake H."/>
        </authorList>
    </citation>
    <scope>NUCLEOTIDE SEQUENCE</scope>
</reference>
<dbReference type="Pfam" id="PF25597">
    <property type="entry name" value="SH3_retrovirus"/>
    <property type="match status" value="1"/>
</dbReference>
<feature type="coiled-coil region" evidence="3">
    <location>
        <begin position="257"/>
        <end position="284"/>
    </location>
</feature>
<keyword evidence="7" id="KW-1185">Reference proteome</keyword>
<accession>A0ABQ5IIX2</accession>
<dbReference type="Pfam" id="PF07727">
    <property type="entry name" value="RVT_2"/>
    <property type="match status" value="1"/>
</dbReference>
<organism evidence="6 7">
    <name type="scientific">Tanacetum coccineum</name>
    <dbReference type="NCBI Taxonomy" id="301880"/>
    <lineage>
        <taxon>Eukaryota</taxon>
        <taxon>Viridiplantae</taxon>
        <taxon>Streptophyta</taxon>
        <taxon>Embryophyta</taxon>
        <taxon>Tracheophyta</taxon>
        <taxon>Spermatophyta</taxon>
        <taxon>Magnoliopsida</taxon>
        <taxon>eudicotyledons</taxon>
        <taxon>Gunneridae</taxon>
        <taxon>Pentapetalae</taxon>
        <taxon>asterids</taxon>
        <taxon>campanulids</taxon>
        <taxon>Asterales</taxon>
        <taxon>Asteraceae</taxon>
        <taxon>Asteroideae</taxon>
        <taxon>Anthemideae</taxon>
        <taxon>Anthemidinae</taxon>
        <taxon>Tanacetum</taxon>
    </lineage>
</organism>
<evidence type="ECO:0000259" key="4">
    <source>
        <dbReference type="Pfam" id="PF07727"/>
    </source>
</evidence>
<proteinExistence type="predicted"/>
<protein>
    <submittedName>
        <fullName evidence="6">Retrovirus-related pol polyprotein from transposon TNT 1-94</fullName>
    </submittedName>
</protein>
<feature type="coiled-coil region" evidence="3">
    <location>
        <begin position="351"/>
        <end position="403"/>
    </location>
</feature>
<keyword evidence="2" id="KW-0378">Hydrolase</keyword>
<evidence type="ECO:0000256" key="1">
    <source>
        <dbReference type="ARBA" id="ARBA00022723"/>
    </source>
</evidence>
<dbReference type="PANTHER" id="PTHR42648">
    <property type="entry name" value="TRANSPOSASE, PUTATIVE-RELATED"/>
    <property type="match status" value="1"/>
</dbReference>
<reference evidence="6" key="2">
    <citation type="submission" date="2022-01" db="EMBL/GenBank/DDBJ databases">
        <authorList>
            <person name="Yamashiro T."/>
            <person name="Shiraishi A."/>
            <person name="Satake H."/>
            <person name="Nakayama K."/>
        </authorList>
    </citation>
    <scope>NUCLEOTIDE SEQUENCE</scope>
</reference>
<evidence type="ECO:0000256" key="2">
    <source>
        <dbReference type="ARBA" id="ARBA00022801"/>
    </source>
</evidence>
<dbReference type="PANTHER" id="PTHR42648:SF18">
    <property type="entry name" value="RETROTRANSPOSON, UNCLASSIFIED-LIKE PROTEIN"/>
    <property type="match status" value="1"/>
</dbReference>
<feature type="domain" description="Retroviral polymerase SH3-like" evidence="5">
    <location>
        <begin position="694"/>
        <end position="747"/>
    </location>
</feature>
<dbReference type="InterPro" id="IPR039537">
    <property type="entry name" value="Retrotran_Ty1/copia-like"/>
</dbReference>
<keyword evidence="3" id="KW-0175">Coiled coil</keyword>
<dbReference type="EMBL" id="BQNB010020756">
    <property type="protein sequence ID" value="GJT99277.1"/>
    <property type="molecule type" value="Genomic_DNA"/>
</dbReference>
<evidence type="ECO:0000313" key="6">
    <source>
        <dbReference type="EMBL" id="GJT99277.1"/>
    </source>
</evidence>
<evidence type="ECO:0000256" key="3">
    <source>
        <dbReference type="SAM" id="Coils"/>
    </source>
</evidence>
<comment type="caution">
    <text evidence="6">The sequence shown here is derived from an EMBL/GenBank/DDBJ whole genome shotgun (WGS) entry which is preliminary data.</text>
</comment>